<proteinExistence type="predicted"/>
<dbReference type="OrthoDB" id="7593450at2"/>
<organism evidence="1 2">
    <name type="scientific">Meridianimarinicoccus roseus</name>
    <dbReference type="NCBI Taxonomy" id="2072018"/>
    <lineage>
        <taxon>Bacteria</taxon>
        <taxon>Pseudomonadati</taxon>
        <taxon>Pseudomonadota</taxon>
        <taxon>Alphaproteobacteria</taxon>
        <taxon>Rhodobacterales</taxon>
        <taxon>Paracoccaceae</taxon>
        <taxon>Meridianimarinicoccus</taxon>
    </lineage>
</organism>
<keyword evidence="2" id="KW-1185">Reference proteome</keyword>
<accession>A0A2V2LDY1</accession>
<reference evidence="1 2" key="1">
    <citation type="submission" date="2018-05" db="EMBL/GenBank/DDBJ databases">
        <title>Rhodobacteraceae gen. nov., sp. nov. isolated from sea water.</title>
        <authorList>
            <person name="Ren Y."/>
        </authorList>
    </citation>
    <scope>NUCLEOTIDE SEQUENCE [LARGE SCALE GENOMIC DNA]</scope>
    <source>
        <strain evidence="1 2">TG-679</strain>
    </source>
</reference>
<dbReference type="InterPro" id="IPR011990">
    <property type="entry name" value="TPR-like_helical_dom_sf"/>
</dbReference>
<name>A0A2V2LDY1_9RHOB</name>
<comment type="caution">
    <text evidence="1">The sequence shown here is derived from an EMBL/GenBank/DDBJ whole genome shotgun (WGS) entry which is preliminary data.</text>
</comment>
<protein>
    <submittedName>
        <fullName evidence="1">DUF924 domain-containing protein</fullName>
    </submittedName>
</protein>
<dbReference type="InterPro" id="IPR010323">
    <property type="entry name" value="DUF924"/>
</dbReference>
<dbReference type="Pfam" id="PF06041">
    <property type="entry name" value="DUF924"/>
    <property type="match status" value="1"/>
</dbReference>
<dbReference type="SUPFAM" id="SSF48452">
    <property type="entry name" value="TPR-like"/>
    <property type="match status" value="1"/>
</dbReference>
<dbReference type="Gene3D" id="1.20.58.320">
    <property type="entry name" value="TPR-like"/>
    <property type="match status" value="1"/>
</dbReference>
<dbReference type="Gene3D" id="1.25.40.10">
    <property type="entry name" value="Tetratricopeptide repeat domain"/>
    <property type="match status" value="1"/>
</dbReference>
<sequence length="199" mass="22695">MTHTSERANGTAPNEVLSFWIDETGPSGWYATDDALDEDIRARFARLWDDTRHDGHTGWVPSPQNALAAVILFDQFPRNMFRGDGRAYSTDRIARAKAKHAVDMDWDLRIEGPVRQFFYLPLMHSECLVDQERCVRLFKERMPEADDNLVHAKAHREVIRRFGRFPHRNADLARPSTAAERAFLDDGGYAAVVNGIRAA</sequence>
<dbReference type="AlphaFoldDB" id="A0A2V2LDY1"/>
<evidence type="ECO:0000313" key="2">
    <source>
        <dbReference type="Proteomes" id="UP000245680"/>
    </source>
</evidence>
<dbReference type="Proteomes" id="UP000245680">
    <property type="component" value="Unassembled WGS sequence"/>
</dbReference>
<evidence type="ECO:0000313" key="1">
    <source>
        <dbReference type="EMBL" id="PWR03748.1"/>
    </source>
</evidence>
<gene>
    <name evidence="1" type="ORF">DKT77_04900</name>
</gene>
<dbReference type="EMBL" id="QGKU01000021">
    <property type="protein sequence ID" value="PWR03748.1"/>
    <property type="molecule type" value="Genomic_DNA"/>
</dbReference>